<dbReference type="RefSeq" id="WP_098063102.1">
    <property type="nucleotide sequence ID" value="NZ_PDEP01000014.1"/>
</dbReference>
<accession>A0A2H3NUV6</accession>
<comment type="caution">
    <text evidence="2">The sequence shown here is derived from an EMBL/GenBank/DDBJ whole genome shotgun (WGS) entry which is preliminary data.</text>
</comment>
<evidence type="ECO:0000313" key="3">
    <source>
        <dbReference type="Proteomes" id="UP000221024"/>
    </source>
</evidence>
<dbReference type="EMBL" id="PDEP01000014">
    <property type="protein sequence ID" value="PEN05453.1"/>
    <property type="molecule type" value="Genomic_DNA"/>
</dbReference>
<name>A0A2H3NUV6_9BACT</name>
<protein>
    <submittedName>
        <fullName evidence="2">Uncharacterized protein</fullName>
    </submittedName>
</protein>
<dbReference type="Proteomes" id="UP000221024">
    <property type="component" value="Unassembled WGS sequence"/>
</dbReference>
<proteinExistence type="predicted"/>
<evidence type="ECO:0000313" key="2">
    <source>
        <dbReference type="EMBL" id="PEN05453.1"/>
    </source>
</evidence>
<sequence length="227" mass="25363">MAKKVFLLVFLCCGFFLNGVYAQNFSIQFEEQYRLEKDLANPSDFYVTDRDHAVVIDELRAACALAFIDLRTGTPQNCHAIGSGPGEIAAQGRKVVAMRSDSSIWVSDTRGAKVYTSDLSYQFDVRGPSVTAPLSDTLAGQYLFELGNRLVRLYQLESEREVEASPLETISIEERAALEPLRDNFMLRQGPVLVDDSSWFIGFDFSSYIIQLDSDGIEYVVHAPPPI</sequence>
<gene>
    <name evidence="2" type="ORF">CRI93_13140</name>
</gene>
<feature type="signal peptide" evidence="1">
    <location>
        <begin position="1"/>
        <end position="22"/>
    </location>
</feature>
<reference evidence="2 3" key="1">
    <citation type="submission" date="2017-10" db="EMBL/GenBank/DDBJ databases">
        <title>Draft genome of Longimonas halophila.</title>
        <authorList>
            <person name="Goh K.M."/>
            <person name="Shamsir M.S."/>
            <person name="Lim S.W."/>
        </authorList>
    </citation>
    <scope>NUCLEOTIDE SEQUENCE [LARGE SCALE GENOMIC DNA]</scope>
    <source>
        <strain evidence="2 3">KCTC 42399</strain>
    </source>
</reference>
<keyword evidence="1" id="KW-0732">Signal</keyword>
<organism evidence="2 3">
    <name type="scientific">Longimonas halophila</name>
    <dbReference type="NCBI Taxonomy" id="1469170"/>
    <lineage>
        <taxon>Bacteria</taxon>
        <taxon>Pseudomonadati</taxon>
        <taxon>Rhodothermota</taxon>
        <taxon>Rhodothermia</taxon>
        <taxon>Rhodothermales</taxon>
        <taxon>Salisaetaceae</taxon>
        <taxon>Longimonas</taxon>
    </lineage>
</organism>
<keyword evidence="3" id="KW-1185">Reference proteome</keyword>
<dbReference type="AlphaFoldDB" id="A0A2H3NUV6"/>
<feature type="chain" id="PRO_5013709243" evidence="1">
    <location>
        <begin position="23"/>
        <end position="227"/>
    </location>
</feature>
<evidence type="ECO:0000256" key="1">
    <source>
        <dbReference type="SAM" id="SignalP"/>
    </source>
</evidence>